<proteinExistence type="predicted"/>
<dbReference type="GO" id="GO:0005634">
    <property type="term" value="C:nucleus"/>
    <property type="evidence" value="ECO:0007669"/>
    <property type="project" value="TreeGrafter"/>
</dbReference>
<keyword evidence="4" id="KW-1185">Reference proteome</keyword>
<comment type="caution">
    <text evidence="3">The sequence shown here is derived from an EMBL/GenBank/DDBJ whole genome shotgun (WGS) entry which is preliminary data.</text>
</comment>
<organism evidence="3 4">
    <name type="scientific">Paraglomus brasilianum</name>
    <dbReference type="NCBI Taxonomy" id="144538"/>
    <lineage>
        <taxon>Eukaryota</taxon>
        <taxon>Fungi</taxon>
        <taxon>Fungi incertae sedis</taxon>
        <taxon>Mucoromycota</taxon>
        <taxon>Glomeromycotina</taxon>
        <taxon>Glomeromycetes</taxon>
        <taxon>Paraglomerales</taxon>
        <taxon>Paraglomeraceae</taxon>
        <taxon>Paraglomus</taxon>
    </lineage>
</organism>
<evidence type="ECO:0000313" key="3">
    <source>
        <dbReference type="EMBL" id="CAG8460507.1"/>
    </source>
</evidence>
<reference evidence="3" key="1">
    <citation type="submission" date="2021-06" db="EMBL/GenBank/DDBJ databases">
        <authorList>
            <person name="Kallberg Y."/>
            <person name="Tangrot J."/>
            <person name="Rosling A."/>
        </authorList>
    </citation>
    <scope>NUCLEOTIDE SEQUENCE</scope>
    <source>
        <strain evidence="3">BR232B</strain>
    </source>
</reference>
<evidence type="ECO:0000259" key="2">
    <source>
        <dbReference type="Pfam" id="PF14599"/>
    </source>
</evidence>
<accession>A0A9N8VUI4</accession>
<dbReference type="Gene3D" id="2.20.28.10">
    <property type="match status" value="1"/>
</dbReference>
<sequence>MRPYYDRIDMIVSQQSMPPEYDNYISLILCNDCEKKSNVKYHFLYHKCPFCKGYNTRVLETEERVGMALDEQEDEEEEIGEELKIMENGGEVRGVEIGIRVGTRGGMAEVNLTDVPDTSSSSTPSSTTPLSSTASLSQSTSPLDDGGGEDETTVEALQRVQG</sequence>
<dbReference type="OrthoDB" id="411372at2759"/>
<dbReference type="Proteomes" id="UP000789739">
    <property type="component" value="Unassembled WGS sequence"/>
</dbReference>
<feature type="compositionally biased region" description="Low complexity" evidence="1">
    <location>
        <begin position="118"/>
        <end position="143"/>
    </location>
</feature>
<feature type="region of interest" description="Disordered" evidence="1">
    <location>
        <begin position="106"/>
        <end position="152"/>
    </location>
</feature>
<evidence type="ECO:0000313" key="4">
    <source>
        <dbReference type="Proteomes" id="UP000789739"/>
    </source>
</evidence>
<name>A0A9N8VUI4_9GLOM</name>
<dbReference type="PANTHER" id="PTHR21319:SF0">
    <property type="entry name" value="AND RING FINGER DOMAIN PROTEIN, PUTATIVE (AFU_ORTHOLOGUE AFUA_1G08900)-RELATED"/>
    <property type="match status" value="1"/>
</dbReference>
<dbReference type="EMBL" id="CAJVPI010000028">
    <property type="protein sequence ID" value="CAG8460507.1"/>
    <property type="molecule type" value="Genomic_DNA"/>
</dbReference>
<dbReference type="GO" id="GO:0006511">
    <property type="term" value="P:ubiquitin-dependent protein catabolic process"/>
    <property type="evidence" value="ECO:0007669"/>
    <property type="project" value="TreeGrafter"/>
</dbReference>
<protein>
    <submittedName>
        <fullName evidence="3">1248_t:CDS:1</fullName>
    </submittedName>
</protein>
<dbReference type="PANTHER" id="PTHR21319">
    <property type="entry name" value="RING FINGER AND CHY ZINC FINGER DOMAIN-CONTAINING PROTEIN 1"/>
    <property type="match status" value="1"/>
</dbReference>
<gene>
    <name evidence="3" type="ORF">PBRASI_LOCUS552</name>
</gene>
<feature type="domain" description="RCHY1 zinc-ribbon" evidence="2">
    <location>
        <begin position="1"/>
        <end position="57"/>
    </location>
</feature>
<evidence type="ECO:0000256" key="1">
    <source>
        <dbReference type="SAM" id="MobiDB-lite"/>
    </source>
</evidence>
<dbReference type="GO" id="GO:0016567">
    <property type="term" value="P:protein ubiquitination"/>
    <property type="evidence" value="ECO:0007669"/>
    <property type="project" value="TreeGrafter"/>
</dbReference>
<dbReference type="Pfam" id="PF14599">
    <property type="entry name" value="zinc_ribbon_6"/>
    <property type="match status" value="1"/>
</dbReference>
<dbReference type="InterPro" id="IPR039512">
    <property type="entry name" value="RCHY1_zinc-ribbon"/>
</dbReference>
<dbReference type="AlphaFoldDB" id="A0A9N8VUI4"/>
<dbReference type="GO" id="GO:0061630">
    <property type="term" value="F:ubiquitin protein ligase activity"/>
    <property type="evidence" value="ECO:0007669"/>
    <property type="project" value="TreeGrafter"/>
</dbReference>